<dbReference type="EMBL" id="LS483254">
    <property type="protein sequence ID" value="SQD92963.1"/>
    <property type="molecule type" value="Genomic_DNA"/>
</dbReference>
<keyword evidence="2" id="KW-1185">Reference proteome</keyword>
<name>A0A2X3K7H8_9BACT</name>
<sequence length="62" mass="6807">MLRREGCGITTRQCSGWGGADAATEAQASAPWGVPVRATHEDHVWTYDFLHDRTESARQCGC</sequence>
<proteinExistence type="predicted"/>
<organism evidence="1 2">
    <name type="scientific">Candidatus Bipolaricaulis anaerobius</name>
    <dbReference type="NCBI Taxonomy" id="2026885"/>
    <lineage>
        <taxon>Bacteria</taxon>
        <taxon>Candidatus Bipolaricaulota</taxon>
        <taxon>Candidatus Bipolaricaulia</taxon>
        <taxon>Candidatus Bipolaricaulales</taxon>
        <taxon>Candidatus Bipolaricaulaceae</taxon>
        <taxon>Candidatus Bipolaricaulis</taxon>
    </lineage>
</organism>
<reference evidence="2" key="1">
    <citation type="submission" date="2018-05" db="EMBL/GenBank/DDBJ databases">
        <authorList>
            <person name="Hao L."/>
        </authorList>
    </citation>
    <scope>NUCLEOTIDE SEQUENCE [LARGE SCALE GENOMIC DNA]</scope>
</reference>
<gene>
    <name evidence="1" type="ORF">BARAN1_0939</name>
</gene>
<evidence type="ECO:0000313" key="1">
    <source>
        <dbReference type="EMBL" id="SQD92963.1"/>
    </source>
</evidence>
<accession>A0A2X3K7H8</accession>
<dbReference type="Proteomes" id="UP000249818">
    <property type="component" value="Chromosome BARAN1"/>
</dbReference>
<evidence type="ECO:0000313" key="2">
    <source>
        <dbReference type="Proteomes" id="UP000249818"/>
    </source>
</evidence>
<dbReference type="KEGG" id="bana:BARAN1_0939"/>
<dbReference type="AlphaFoldDB" id="A0A2X3K7H8"/>
<protein>
    <submittedName>
        <fullName evidence="1">Uncharacterized protein</fullName>
    </submittedName>
</protein>